<proteinExistence type="predicted"/>
<gene>
    <name evidence="1" type="ORF">HRV97_06025</name>
</gene>
<dbReference type="RefSeq" id="WP_174193025.1">
    <property type="nucleotide sequence ID" value="NZ_JABULH010000002.1"/>
</dbReference>
<accession>A0ABX2JGM5</accession>
<dbReference type="EMBL" id="JABULH010000002">
    <property type="protein sequence ID" value="NTS64711.1"/>
    <property type="molecule type" value="Genomic_DNA"/>
</dbReference>
<evidence type="ECO:0000313" key="2">
    <source>
        <dbReference type="Proteomes" id="UP000621447"/>
    </source>
</evidence>
<name>A0ABX2JGM5_9SPHN</name>
<comment type="caution">
    <text evidence="1">The sequence shown here is derived from an EMBL/GenBank/DDBJ whole genome shotgun (WGS) entry which is preliminary data.</text>
</comment>
<protein>
    <submittedName>
        <fullName evidence="1">Uncharacterized protein</fullName>
    </submittedName>
</protein>
<sequence>MRSLLILATFALPLAACDRSQEGTQVAVTANGSGGSIDKAGEVKIDTPAFKGAFKLPQINLTAENFDINGVHLYPDSKIASVNVDGTAKDKVTVRFTSPADVATVRGWFADQFAKNGTPVKVEGNTLTGRDDDHSFTIDFSDRAGQSDGVVKIRGA</sequence>
<organism evidence="1 2">
    <name type="scientific">Sphingomonas hominis</name>
    <dbReference type="NCBI Taxonomy" id="2741495"/>
    <lineage>
        <taxon>Bacteria</taxon>
        <taxon>Pseudomonadati</taxon>
        <taxon>Pseudomonadota</taxon>
        <taxon>Alphaproteobacteria</taxon>
        <taxon>Sphingomonadales</taxon>
        <taxon>Sphingomonadaceae</taxon>
        <taxon>Sphingomonas</taxon>
    </lineage>
</organism>
<dbReference type="Proteomes" id="UP000621447">
    <property type="component" value="Unassembled WGS sequence"/>
</dbReference>
<evidence type="ECO:0000313" key="1">
    <source>
        <dbReference type="EMBL" id="NTS64711.1"/>
    </source>
</evidence>
<keyword evidence="2" id="KW-1185">Reference proteome</keyword>
<reference evidence="1 2" key="1">
    <citation type="submission" date="2020-06" db="EMBL/GenBank/DDBJ databases">
        <title>Sphingomonas hominis sp. nov., a member of the Sphingomonas, isolated from the hair of a 22-year-old girl.</title>
        <authorList>
            <person name="Zhang D.-F."/>
            <person name="Cui X.-W."/>
        </authorList>
    </citation>
    <scope>NUCLEOTIDE SEQUENCE [LARGE SCALE GENOMIC DNA]</scope>
    <source>
        <strain evidence="1 2">HHU CXW</strain>
    </source>
</reference>